<keyword evidence="3" id="KW-1185">Reference proteome</keyword>
<dbReference type="GeneTree" id="ENSGT01030000240292"/>
<protein>
    <submittedName>
        <fullName evidence="2">Uncharacterized protein</fullName>
    </submittedName>
</protein>
<evidence type="ECO:0000313" key="2">
    <source>
        <dbReference type="Ensembl" id="ENSMFAP00000016179.2"/>
    </source>
</evidence>
<keyword evidence="1" id="KW-0812">Transmembrane</keyword>
<reference evidence="2 3" key="1">
    <citation type="submission" date="2013-03" db="EMBL/GenBank/DDBJ databases">
        <authorList>
            <person name="Warren W."/>
            <person name="Wilson R.K."/>
        </authorList>
    </citation>
    <scope>NUCLEOTIDE SEQUENCE</scope>
</reference>
<keyword evidence="1" id="KW-0472">Membrane</keyword>
<name>A0A2K5UUR9_MACFA</name>
<dbReference type="Proteomes" id="UP000233100">
    <property type="component" value="Chromosome 19"/>
</dbReference>
<dbReference type="AlphaFoldDB" id="A0A2K5UUR9"/>
<feature type="transmembrane region" description="Helical" evidence="1">
    <location>
        <begin position="90"/>
        <end position="110"/>
    </location>
</feature>
<dbReference type="Ensembl" id="ENSMFAT00000066709.2">
    <property type="protein sequence ID" value="ENSMFAP00000016179.2"/>
    <property type="gene ID" value="ENSMFAG00000031277.2"/>
</dbReference>
<dbReference type="Bgee" id="ENSMFAG00000031277">
    <property type="expression patterns" value="Expressed in heart and 13 other cell types or tissues"/>
</dbReference>
<accession>A0A2K5UUR9</accession>
<dbReference type="Ensembl" id="ENSMFAT00000100097.1">
    <property type="protein sequence ID" value="ENSMFAP00000052986.1"/>
    <property type="gene ID" value="ENSMFAG00000031277.2"/>
</dbReference>
<sequence length="136" mass="14929">MHAMLAAPFPSWAPRVSPDPGSQVCSHLHFLPHSPPLLVPDASTPTWSSPIAHKRGGTRDELSCAGRSRVRVGDPGFPLPFPNKDEGTKVVLVFILLLFFSFSSILACLLRKGILKKKKDKNVFKKKSNTHTCVCI</sequence>
<evidence type="ECO:0000313" key="3">
    <source>
        <dbReference type="Proteomes" id="UP000233100"/>
    </source>
</evidence>
<dbReference type="VEuPathDB" id="HostDB:ENSMFAG00000031277"/>
<proteinExistence type="predicted"/>
<dbReference type="STRING" id="9541.ENSMFAP00000016179"/>
<keyword evidence="1" id="KW-1133">Transmembrane helix</keyword>
<evidence type="ECO:0000256" key="1">
    <source>
        <dbReference type="SAM" id="Phobius"/>
    </source>
</evidence>
<organism evidence="2 3">
    <name type="scientific">Macaca fascicularis</name>
    <name type="common">Crab-eating macaque</name>
    <name type="synonym">Cynomolgus monkey</name>
    <dbReference type="NCBI Taxonomy" id="9541"/>
    <lineage>
        <taxon>Eukaryota</taxon>
        <taxon>Metazoa</taxon>
        <taxon>Chordata</taxon>
        <taxon>Craniata</taxon>
        <taxon>Vertebrata</taxon>
        <taxon>Euteleostomi</taxon>
        <taxon>Mammalia</taxon>
        <taxon>Eutheria</taxon>
        <taxon>Euarchontoglires</taxon>
        <taxon>Primates</taxon>
        <taxon>Haplorrhini</taxon>
        <taxon>Catarrhini</taxon>
        <taxon>Cercopithecidae</taxon>
        <taxon>Cercopithecinae</taxon>
        <taxon>Macaca</taxon>
    </lineage>
</organism>
<reference evidence="2" key="2">
    <citation type="submission" date="2025-05" db="UniProtKB">
        <authorList>
            <consortium name="Ensembl"/>
        </authorList>
    </citation>
    <scope>IDENTIFICATION</scope>
</reference>